<dbReference type="GO" id="GO:0000105">
    <property type="term" value="P:L-histidine biosynthetic process"/>
    <property type="evidence" value="ECO:0007669"/>
    <property type="project" value="UniProtKB-UniRule"/>
</dbReference>
<feature type="binding site" evidence="12">
    <location>
        <position position="89"/>
    </location>
    <ligand>
        <name>Mg(2+)</name>
        <dbReference type="ChEBI" id="CHEBI:18420"/>
        <label>1</label>
        <note>catalytic</note>
    </ligand>
</feature>
<dbReference type="GO" id="GO:0046872">
    <property type="term" value="F:metal ion binding"/>
    <property type="evidence" value="ECO:0007669"/>
    <property type="project" value="UniProtKB-KW"/>
</dbReference>
<gene>
    <name evidence="13" type="ORF">GCM10010994_23160</name>
</gene>
<reference evidence="13" key="1">
    <citation type="journal article" date="2014" name="Int. J. Syst. Evol. Microbiol.">
        <title>Complete genome sequence of Corynebacterium casei LMG S-19264T (=DSM 44701T), isolated from a smear-ripened cheese.</title>
        <authorList>
            <consortium name="US DOE Joint Genome Institute (JGI-PGF)"/>
            <person name="Walter F."/>
            <person name="Albersmeier A."/>
            <person name="Kalinowski J."/>
            <person name="Ruckert C."/>
        </authorList>
    </citation>
    <scope>NUCLEOTIDE SEQUENCE</scope>
    <source>
        <strain evidence="13">CGMCC 1.12919</strain>
    </source>
</reference>
<comment type="cofactor">
    <cofactor evidence="1 12">
        <name>Mg(2+)</name>
        <dbReference type="ChEBI" id="CHEBI:18420"/>
    </cofactor>
</comment>
<evidence type="ECO:0000256" key="4">
    <source>
        <dbReference type="ARBA" id="ARBA00013085"/>
    </source>
</evidence>
<feature type="binding site" evidence="12">
    <location>
        <position position="88"/>
    </location>
    <ligand>
        <name>Mg(2+)</name>
        <dbReference type="ChEBI" id="CHEBI:18420"/>
        <label>1</label>
        <note>catalytic</note>
    </ligand>
</feature>
<evidence type="ECO:0000256" key="1">
    <source>
        <dbReference type="ARBA" id="ARBA00001946"/>
    </source>
</evidence>
<dbReference type="PANTHER" id="PTHR43200:SF6">
    <property type="entry name" value="3'(2'),5'-BISPHOSPHATE NUCLEOTIDASE"/>
    <property type="match status" value="1"/>
</dbReference>
<evidence type="ECO:0000256" key="5">
    <source>
        <dbReference type="ARBA" id="ARBA00022605"/>
    </source>
</evidence>
<dbReference type="SUPFAM" id="SSF56655">
    <property type="entry name" value="Carbohydrate phosphatase"/>
    <property type="match status" value="1"/>
</dbReference>
<evidence type="ECO:0000256" key="6">
    <source>
        <dbReference type="ARBA" id="ARBA00022723"/>
    </source>
</evidence>
<evidence type="ECO:0000256" key="8">
    <source>
        <dbReference type="ARBA" id="ARBA00022842"/>
    </source>
</evidence>
<keyword evidence="14" id="KW-1185">Reference proteome</keyword>
<dbReference type="InterPro" id="IPR000760">
    <property type="entry name" value="Inositol_monophosphatase-like"/>
</dbReference>
<keyword evidence="9" id="KW-0368">Histidine biosynthesis</keyword>
<evidence type="ECO:0000256" key="11">
    <source>
        <dbReference type="NCBIfam" id="TIGR02067"/>
    </source>
</evidence>
<dbReference type="Pfam" id="PF00459">
    <property type="entry name" value="Inositol_P"/>
    <property type="match status" value="1"/>
</dbReference>
<dbReference type="InterPro" id="IPR020583">
    <property type="entry name" value="Inositol_monoP_metal-BS"/>
</dbReference>
<dbReference type="PROSITE" id="PS00629">
    <property type="entry name" value="IMP_1"/>
    <property type="match status" value="1"/>
</dbReference>
<reference evidence="13" key="2">
    <citation type="submission" date="2020-09" db="EMBL/GenBank/DDBJ databases">
        <authorList>
            <person name="Sun Q."/>
            <person name="Zhou Y."/>
        </authorList>
    </citation>
    <scope>NUCLEOTIDE SEQUENCE</scope>
    <source>
        <strain evidence="13">CGMCC 1.12919</strain>
    </source>
</reference>
<comment type="pathway">
    <text evidence="2">Amino-acid biosynthesis; L-histidine biosynthesis; L-histidine from 5-phospho-alpha-D-ribose 1-diphosphate: step 8/9.</text>
</comment>
<evidence type="ECO:0000313" key="14">
    <source>
        <dbReference type="Proteomes" id="UP000637002"/>
    </source>
</evidence>
<evidence type="ECO:0000313" key="13">
    <source>
        <dbReference type="EMBL" id="GGC63938.1"/>
    </source>
</evidence>
<keyword evidence="7" id="KW-0378">Hydrolase</keyword>
<comment type="caution">
    <text evidence="13">The sequence shown here is derived from an EMBL/GenBank/DDBJ whole genome shotgun (WGS) entry which is preliminary data.</text>
</comment>
<evidence type="ECO:0000256" key="3">
    <source>
        <dbReference type="ARBA" id="ARBA00009759"/>
    </source>
</evidence>
<protein>
    <recommendedName>
        <fullName evidence="4 11">Histidinol-phosphatase</fullName>
        <ecNumber evidence="4 11">3.1.3.15</ecNumber>
    </recommendedName>
</protein>
<dbReference type="PRINTS" id="PR00377">
    <property type="entry name" value="IMPHPHTASES"/>
</dbReference>
<evidence type="ECO:0000256" key="10">
    <source>
        <dbReference type="ARBA" id="ARBA00049158"/>
    </source>
</evidence>
<feature type="binding site" evidence="12">
    <location>
        <position position="213"/>
    </location>
    <ligand>
        <name>Mg(2+)</name>
        <dbReference type="ChEBI" id="CHEBI:18420"/>
        <label>1</label>
        <note>catalytic</note>
    </ligand>
</feature>
<dbReference type="CDD" id="cd01641">
    <property type="entry name" value="Bacterial_IMPase_like_1"/>
    <property type="match status" value="1"/>
</dbReference>
<dbReference type="InterPro" id="IPR051090">
    <property type="entry name" value="Inositol_monoP_superfamily"/>
</dbReference>
<dbReference type="PANTHER" id="PTHR43200">
    <property type="entry name" value="PHOSPHATASE"/>
    <property type="match status" value="1"/>
</dbReference>
<evidence type="ECO:0000256" key="2">
    <source>
        <dbReference type="ARBA" id="ARBA00004970"/>
    </source>
</evidence>
<feature type="binding site" evidence="12">
    <location>
        <position position="86"/>
    </location>
    <ligand>
        <name>Mg(2+)</name>
        <dbReference type="ChEBI" id="CHEBI:18420"/>
        <label>1</label>
        <note>catalytic</note>
    </ligand>
</feature>
<dbReference type="Gene3D" id="3.40.190.80">
    <property type="match status" value="1"/>
</dbReference>
<feature type="binding site" evidence="12">
    <location>
        <position position="70"/>
    </location>
    <ligand>
        <name>Mg(2+)</name>
        <dbReference type="ChEBI" id="CHEBI:18420"/>
        <label>1</label>
        <note>catalytic</note>
    </ligand>
</feature>
<comment type="catalytic activity">
    <reaction evidence="10">
        <text>L-histidinol phosphate + H2O = L-histidinol + phosphate</text>
        <dbReference type="Rhea" id="RHEA:14465"/>
        <dbReference type="ChEBI" id="CHEBI:15377"/>
        <dbReference type="ChEBI" id="CHEBI:43474"/>
        <dbReference type="ChEBI" id="CHEBI:57699"/>
        <dbReference type="ChEBI" id="CHEBI:57980"/>
        <dbReference type="EC" id="3.1.3.15"/>
    </reaction>
</comment>
<dbReference type="AlphaFoldDB" id="A0A916XCJ2"/>
<sequence length="263" mass="28289">MTAVDFGAFVNELADVSGRTINPFFRSTLIAENKSSHGDFDPVTEADRAAESVMRSMIRRTFPAHGIEGEEFDDERPDAEYVWVLDPIDGTRAFISGLPLWGTLIGLKHHGHPAYGLMHQPFIGERFFGDGGESGYRRGDEQRVIRTRRCAELASATLASTSPRLFEGGALDAFDRVERACQLTRFGTDCYAYCLLAAGHIDLVVEAGLKACDIVPLVPIIEGAGGVITTWDGGPVTGGGAVVAAGDPRVHEQALELLARGAV</sequence>
<dbReference type="InterPro" id="IPR011809">
    <property type="entry name" value="His_9_proposed"/>
</dbReference>
<dbReference type="RefSeq" id="WP_188609332.1">
    <property type="nucleotide sequence ID" value="NZ_BMGG01000004.1"/>
</dbReference>
<dbReference type="NCBIfam" id="TIGR02067">
    <property type="entry name" value="his_9_HisN"/>
    <property type="match status" value="1"/>
</dbReference>
<dbReference type="EMBL" id="BMGG01000004">
    <property type="protein sequence ID" value="GGC63938.1"/>
    <property type="molecule type" value="Genomic_DNA"/>
</dbReference>
<keyword evidence="6 12" id="KW-0479">Metal-binding</keyword>
<evidence type="ECO:0000256" key="9">
    <source>
        <dbReference type="ARBA" id="ARBA00023102"/>
    </source>
</evidence>
<keyword evidence="8 12" id="KW-0460">Magnesium</keyword>
<keyword evidence="5" id="KW-0028">Amino-acid biosynthesis</keyword>
<dbReference type="FunFam" id="3.30.540.10:FF:000030">
    <property type="entry name" value="Inositol monophosphatase"/>
    <property type="match status" value="1"/>
</dbReference>
<dbReference type="GO" id="GO:0004401">
    <property type="term" value="F:histidinol-phosphatase activity"/>
    <property type="evidence" value="ECO:0007669"/>
    <property type="project" value="UniProtKB-UniRule"/>
</dbReference>
<accession>A0A916XCJ2</accession>
<organism evidence="13 14">
    <name type="scientific">Chelatococcus reniformis</name>
    <dbReference type="NCBI Taxonomy" id="1494448"/>
    <lineage>
        <taxon>Bacteria</taxon>
        <taxon>Pseudomonadati</taxon>
        <taxon>Pseudomonadota</taxon>
        <taxon>Alphaproteobacteria</taxon>
        <taxon>Hyphomicrobiales</taxon>
        <taxon>Chelatococcaceae</taxon>
        <taxon>Chelatococcus</taxon>
    </lineage>
</organism>
<comment type="similarity">
    <text evidence="3">Belongs to the inositol monophosphatase superfamily.</text>
</comment>
<proteinExistence type="inferred from homology"/>
<dbReference type="Proteomes" id="UP000637002">
    <property type="component" value="Unassembled WGS sequence"/>
</dbReference>
<dbReference type="Gene3D" id="3.30.540.10">
    <property type="entry name" value="Fructose-1,6-Bisphosphatase, subunit A, domain 1"/>
    <property type="match status" value="1"/>
</dbReference>
<name>A0A916XCJ2_9HYPH</name>
<evidence type="ECO:0000256" key="7">
    <source>
        <dbReference type="ARBA" id="ARBA00022801"/>
    </source>
</evidence>
<evidence type="ECO:0000256" key="12">
    <source>
        <dbReference type="PIRSR" id="PIRSR600760-2"/>
    </source>
</evidence>
<dbReference type="EC" id="3.1.3.15" evidence="4 11"/>